<evidence type="ECO:0000256" key="1">
    <source>
        <dbReference type="ARBA" id="ARBA00022801"/>
    </source>
</evidence>
<dbReference type="InterPro" id="IPR005645">
    <property type="entry name" value="FSH-like_dom"/>
</dbReference>
<dbReference type="GO" id="GO:0019748">
    <property type="term" value="P:secondary metabolic process"/>
    <property type="evidence" value="ECO:0007669"/>
    <property type="project" value="TreeGrafter"/>
</dbReference>
<dbReference type="Gene3D" id="3.40.50.1820">
    <property type="entry name" value="alpha/beta hydrolase"/>
    <property type="match status" value="1"/>
</dbReference>
<dbReference type="GO" id="GO:0005634">
    <property type="term" value="C:nucleus"/>
    <property type="evidence" value="ECO:0007669"/>
    <property type="project" value="TreeGrafter"/>
</dbReference>
<comment type="caution">
    <text evidence="3">The sequence shown here is derived from an EMBL/GenBank/DDBJ whole genome shotgun (WGS) entry which is preliminary data.</text>
</comment>
<evidence type="ECO:0000313" key="3">
    <source>
        <dbReference type="EMBL" id="TQB72471.1"/>
    </source>
</evidence>
<keyword evidence="1" id="KW-0378">Hydrolase</keyword>
<proteinExistence type="predicted"/>
<evidence type="ECO:0000259" key="2">
    <source>
        <dbReference type="Pfam" id="PF03959"/>
    </source>
</evidence>
<dbReference type="EMBL" id="VIFY01000063">
    <property type="protein sequence ID" value="TQB72471.1"/>
    <property type="molecule type" value="Genomic_DNA"/>
</dbReference>
<dbReference type="InterPro" id="IPR029058">
    <property type="entry name" value="AB_hydrolase_fold"/>
</dbReference>
<dbReference type="STRING" id="5098.A0A507QTK1"/>
<dbReference type="GO" id="GO:0005737">
    <property type="term" value="C:cytoplasm"/>
    <property type="evidence" value="ECO:0007669"/>
    <property type="project" value="TreeGrafter"/>
</dbReference>
<sequence length="269" mass="29268">MAARKTRILCLHGMGTSGSIFNSQTSSFRPLLSDLDIEFNFIDAPYLSAPAPGVDLFFDPPYYCFWPEATVEAVRAARTWLNDLVARTGPYDAVMMFSQGCSLGASAFLLHQAETPHLPPPFKAAIFICGGAPLPTLESLGFEIPQSVWDRERASRKELAEQADSAAILARGAARWAGTDDSSVISEEETRKEIQGPYKIPVPTVHIYGSKDPRYVAGIHLSGLCDASKRKTYNHGGGHDIPRKTDVSQTIADLVRWVLAEAGVVSTAK</sequence>
<evidence type="ECO:0000313" key="4">
    <source>
        <dbReference type="Proteomes" id="UP000319663"/>
    </source>
</evidence>
<dbReference type="PANTHER" id="PTHR48070:SF7">
    <property type="entry name" value="SERINE HYDROLASE FSH DOMAIN-CONTAINING PROTEIN-RELATED"/>
    <property type="match status" value="1"/>
</dbReference>
<dbReference type="SUPFAM" id="SSF53474">
    <property type="entry name" value="alpha/beta-Hydrolases"/>
    <property type="match status" value="1"/>
</dbReference>
<feature type="domain" description="Serine hydrolase" evidence="2">
    <location>
        <begin position="4"/>
        <end position="250"/>
    </location>
</feature>
<dbReference type="AlphaFoldDB" id="A0A507QTK1"/>
<dbReference type="GO" id="GO:0016787">
    <property type="term" value="F:hydrolase activity"/>
    <property type="evidence" value="ECO:0007669"/>
    <property type="project" value="UniProtKB-KW"/>
</dbReference>
<organism evidence="3 4">
    <name type="scientific">Monascus purpureus</name>
    <name type="common">Red mold</name>
    <name type="synonym">Monascus anka</name>
    <dbReference type="NCBI Taxonomy" id="5098"/>
    <lineage>
        <taxon>Eukaryota</taxon>
        <taxon>Fungi</taxon>
        <taxon>Dikarya</taxon>
        <taxon>Ascomycota</taxon>
        <taxon>Pezizomycotina</taxon>
        <taxon>Eurotiomycetes</taxon>
        <taxon>Eurotiomycetidae</taxon>
        <taxon>Eurotiales</taxon>
        <taxon>Aspergillaceae</taxon>
        <taxon>Monascus</taxon>
    </lineage>
</organism>
<reference evidence="3 4" key="1">
    <citation type="submission" date="2019-06" db="EMBL/GenBank/DDBJ databases">
        <title>Wine fermentation using esterase from Monascus purpureus.</title>
        <authorList>
            <person name="Geng C."/>
            <person name="Zhang Y."/>
        </authorList>
    </citation>
    <scope>NUCLEOTIDE SEQUENCE [LARGE SCALE GENOMIC DNA]</scope>
    <source>
        <strain evidence="3">HQ1</strain>
    </source>
</reference>
<name>A0A507QTK1_MONPU</name>
<dbReference type="Pfam" id="PF03959">
    <property type="entry name" value="FSH1"/>
    <property type="match status" value="1"/>
</dbReference>
<keyword evidence="4" id="KW-1185">Reference proteome</keyword>
<protein>
    <recommendedName>
        <fullName evidence="2">Serine hydrolase domain-containing protein</fullName>
    </recommendedName>
</protein>
<dbReference type="InterPro" id="IPR050593">
    <property type="entry name" value="LovG"/>
</dbReference>
<accession>A0A507QTK1</accession>
<dbReference type="Proteomes" id="UP000319663">
    <property type="component" value="Unassembled WGS sequence"/>
</dbReference>
<gene>
    <name evidence="3" type="ORF">MPDQ_006785</name>
</gene>
<dbReference type="PANTHER" id="PTHR48070">
    <property type="entry name" value="ESTERASE OVCA2"/>
    <property type="match status" value="1"/>
</dbReference>